<feature type="region of interest" description="Disordered" evidence="11">
    <location>
        <begin position="165"/>
        <end position="215"/>
    </location>
</feature>
<evidence type="ECO:0000256" key="8">
    <source>
        <dbReference type="ARBA" id="ARBA00023242"/>
    </source>
</evidence>
<comment type="similarity">
    <text evidence="2">Belongs to the tyrosyl-DNA phosphodiesterase family.</text>
</comment>
<keyword evidence="6" id="KW-0269">Exonuclease</keyword>
<dbReference type="GO" id="GO:0005634">
    <property type="term" value="C:nucleus"/>
    <property type="evidence" value="ECO:0007669"/>
    <property type="project" value="UniProtKB-SubCell"/>
</dbReference>
<feature type="active site" description="Nucleophile" evidence="9">
    <location>
        <position position="334"/>
    </location>
</feature>
<dbReference type="Gene3D" id="3.30.870.10">
    <property type="entry name" value="Endonuclease Chain A"/>
    <property type="match status" value="2"/>
</dbReference>
<feature type="compositionally biased region" description="Acidic residues" evidence="11">
    <location>
        <begin position="181"/>
        <end position="190"/>
    </location>
</feature>
<proteinExistence type="inferred from homology"/>
<evidence type="ECO:0000256" key="1">
    <source>
        <dbReference type="ARBA" id="ARBA00004123"/>
    </source>
</evidence>
<comment type="caution">
    <text evidence="12">The sequence shown here is derived from an EMBL/GenBank/DDBJ whole genome shotgun (WGS) entry which is preliminary data.</text>
</comment>
<keyword evidence="8" id="KW-0539">Nucleus</keyword>
<dbReference type="GO" id="GO:0003690">
    <property type="term" value="F:double-stranded DNA binding"/>
    <property type="evidence" value="ECO:0007669"/>
    <property type="project" value="TreeGrafter"/>
</dbReference>
<reference evidence="12 13" key="1">
    <citation type="submission" date="2013-12" db="EMBL/GenBank/DDBJ databases">
        <authorList>
            <person name="Cubeta M."/>
            <person name="Pakala S."/>
            <person name="Fedorova N."/>
            <person name="Thomas E."/>
            <person name="Dean R."/>
            <person name="Jabaji S."/>
            <person name="Neate S."/>
            <person name="Toda T."/>
            <person name="Tavantzis S."/>
            <person name="Vilgalys R."/>
            <person name="Bharathan N."/>
            <person name="Pakala S."/>
            <person name="Losada L.S."/>
            <person name="Zafar N."/>
            <person name="Nierman W."/>
        </authorList>
    </citation>
    <scope>NUCLEOTIDE SEQUENCE [LARGE SCALE GENOMIC DNA]</scope>
    <source>
        <strain evidence="12 13">123E</strain>
    </source>
</reference>
<dbReference type="Proteomes" id="UP000027456">
    <property type="component" value="Unassembled WGS sequence"/>
</dbReference>
<sequence length="696" mass="76935">MSDFDDDIALAIQLSIQDQRSRATSSKDAPIVIDSSDDEEITEVTKPTQLRGSASNSSKKIAAPRPTISKKKPPSKDKVLVLDTTIEIEDTDTATESESDDEPPAPKIVPSVSNKGKAPLLSVTCPTPGKSSTVTSSNADPPSTANLSPMAVFRAERIKMEEERLARLKRRRPSPPPVENYLEEDEEEIEERPSKRPSPAHSSDSSTTPSNSYGGTFNVPDKSGLFWHGALRQTANKHVTPAQDKKPIFRLTSDILPPPSIAASTSSESRNALSFAIVSSFALDLPWLYQLFPPDVPVILVTQPGQDGRAEVHHALPGWVRASPKLEGGRGCMHVKLLLLFYKNGRLRVVIPTANFQPHDWRDIENSIWLQDIPLRTGSAPSTHPTTNSDPKTEGFAERLERVLKALNVEPALEAHITDQRASGDVRLPLRSLDELYSRWDWSRVTAHLVPSIAGKHAGWPTILGVGHVALMKAVRDMGAKNDDVSIECQGSSIGYYSPSWTNEFMSSAKGISPDAYLDTPKARRSKAPHPSGLKVVYPSLRTVDESVLGRYGAGTMFCQRKQWDTSTFPKNHFYDSNSKRGKVMMHSKMILGIPNEKEPTPGKPKAWLYIGSHNFTPSAWGTLSGSAFNPSIYIINYELGVVLPLESASQGDELACWQRPPRQYFSGQDVPWVSLFPRSPGTWIYRFYQMQNEHM</sequence>
<dbReference type="OrthoDB" id="47785at2759"/>
<comment type="subcellular location">
    <subcellularLocation>
        <location evidence="1">Nucleus</location>
    </subcellularLocation>
</comment>
<feature type="compositionally biased region" description="Acidic residues" evidence="11">
    <location>
        <begin position="86"/>
        <end position="103"/>
    </location>
</feature>
<feature type="compositionally biased region" description="Polar residues" evidence="11">
    <location>
        <begin position="45"/>
        <end position="59"/>
    </location>
</feature>
<feature type="compositionally biased region" description="Polar residues" evidence="11">
    <location>
        <begin position="129"/>
        <end position="147"/>
    </location>
</feature>
<keyword evidence="4" id="KW-0227">DNA damage</keyword>
<evidence type="ECO:0000256" key="11">
    <source>
        <dbReference type="SAM" id="MobiDB-lite"/>
    </source>
</evidence>
<evidence type="ECO:0000256" key="4">
    <source>
        <dbReference type="ARBA" id="ARBA00022763"/>
    </source>
</evidence>
<feature type="active site" description="Proton donor/acceptor" evidence="9">
    <location>
        <position position="587"/>
    </location>
</feature>
<dbReference type="EMBL" id="AZST01000762">
    <property type="protein sequence ID" value="KEP47362.1"/>
    <property type="molecule type" value="Genomic_DNA"/>
</dbReference>
<dbReference type="STRING" id="1423351.A0A074SBH4"/>
<evidence type="ECO:0000256" key="10">
    <source>
        <dbReference type="PIRSR" id="PIRSR610347-2"/>
    </source>
</evidence>
<keyword evidence="13" id="KW-1185">Reference proteome</keyword>
<keyword evidence="5" id="KW-0378">Hydrolase</keyword>
<evidence type="ECO:0000256" key="5">
    <source>
        <dbReference type="ARBA" id="ARBA00022801"/>
    </source>
</evidence>
<evidence type="ECO:0000256" key="9">
    <source>
        <dbReference type="PIRSR" id="PIRSR610347-1"/>
    </source>
</evidence>
<evidence type="ECO:0000256" key="2">
    <source>
        <dbReference type="ARBA" id="ARBA00010205"/>
    </source>
</evidence>
<feature type="compositionally biased region" description="Polar residues" evidence="11">
    <location>
        <begin position="17"/>
        <end position="27"/>
    </location>
</feature>
<feature type="binding site" evidence="10">
    <location>
        <position position="336"/>
    </location>
    <ligand>
        <name>substrate</name>
    </ligand>
</feature>
<dbReference type="CDD" id="cd09122">
    <property type="entry name" value="PLDc_Tdp1_1"/>
    <property type="match status" value="1"/>
</dbReference>
<dbReference type="GO" id="GO:0004527">
    <property type="term" value="F:exonuclease activity"/>
    <property type="evidence" value="ECO:0007669"/>
    <property type="project" value="UniProtKB-KW"/>
</dbReference>
<dbReference type="GO" id="GO:0006281">
    <property type="term" value="P:DNA repair"/>
    <property type="evidence" value="ECO:0007669"/>
    <property type="project" value="UniProtKB-KW"/>
</dbReference>
<name>A0A074SBH4_9AGAM</name>
<dbReference type="SUPFAM" id="SSF56024">
    <property type="entry name" value="Phospholipase D/nuclease"/>
    <property type="match status" value="2"/>
</dbReference>
<evidence type="ECO:0000256" key="6">
    <source>
        <dbReference type="ARBA" id="ARBA00022839"/>
    </source>
</evidence>
<dbReference type="PANTHER" id="PTHR12415:SF0">
    <property type="entry name" value="TYROSYL-DNA PHOSPHODIESTERASE 1"/>
    <property type="match status" value="1"/>
</dbReference>
<organism evidence="12 13">
    <name type="scientific">Rhizoctonia solani 123E</name>
    <dbReference type="NCBI Taxonomy" id="1423351"/>
    <lineage>
        <taxon>Eukaryota</taxon>
        <taxon>Fungi</taxon>
        <taxon>Dikarya</taxon>
        <taxon>Basidiomycota</taxon>
        <taxon>Agaricomycotina</taxon>
        <taxon>Agaricomycetes</taxon>
        <taxon>Cantharellales</taxon>
        <taxon>Ceratobasidiaceae</taxon>
        <taxon>Rhizoctonia</taxon>
    </lineage>
</organism>
<keyword evidence="7" id="KW-0234">DNA repair</keyword>
<keyword evidence="3" id="KW-0540">Nuclease</keyword>
<dbReference type="PANTHER" id="PTHR12415">
    <property type="entry name" value="TYROSYL-DNA PHOSPHODIESTERASE 1"/>
    <property type="match status" value="1"/>
</dbReference>
<evidence type="ECO:0000313" key="13">
    <source>
        <dbReference type="Proteomes" id="UP000027456"/>
    </source>
</evidence>
<protein>
    <submittedName>
        <fullName evidence="12">Tyrosyl-DNA phosphodiesterase</fullName>
    </submittedName>
</protein>
<feature type="region of interest" description="Disordered" evidence="11">
    <location>
        <begin position="17"/>
        <end position="152"/>
    </location>
</feature>
<dbReference type="AlphaFoldDB" id="A0A074SBH4"/>
<evidence type="ECO:0000256" key="7">
    <source>
        <dbReference type="ARBA" id="ARBA00023204"/>
    </source>
</evidence>
<dbReference type="GO" id="GO:0017005">
    <property type="term" value="F:3'-tyrosyl-DNA phosphodiesterase activity"/>
    <property type="evidence" value="ECO:0007669"/>
    <property type="project" value="TreeGrafter"/>
</dbReference>
<dbReference type="Pfam" id="PF06087">
    <property type="entry name" value="Tyr-DNA_phospho"/>
    <property type="match status" value="1"/>
</dbReference>
<evidence type="ECO:0000313" key="12">
    <source>
        <dbReference type="EMBL" id="KEP47362.1"/>
    </source>
</evidence>
<feature type="binding site" evidence="10">
    <location>
        <position position="589"/>
    </location>
    <ligand>
        <name>substrate</name>
    </ligand>
</feature>
<evidence type="ECO:0000256" key="3">
    <source>
        <dbReference type="ARBA" id="ARBA00022722"/>
    </source>
</evidence>
<feature type="compositionally biased region" description="Low complexity" evidence="11">
    <location>
        <begin position="197"/>
        <end position="212"/>
    </location>
</feature>
<dbReference type="GO" id="GO:0003697">
    <property type="term" value="F:single-stranded DNA binding"/>
    <property type="evidence" value="ECO:0007669"/>
    <property type="project" value="TreeGrafter"/>
</dbReference>
<accession>A0A074SBH4</accession>
<dbReference type="HOGENOM" id="CLU_007773_3_0_1"/>
<gene>
    <name evidence="12" type="ORF">V565_158370</name>
</gene>
<dbReference type="CDD" id="cd09123">
    <property type="entry name" value="PLDc_Tdp1_2"/>
    <property type="match status" value="1"/>
</dbReference>
<dbReference type="InterPro" id="IPR010347">
    <property type="entry name" value="Tdp1"/>
</dbReference>